<sequence>MAPTPNPPLPLPLPYGSLPRLILHHHRRLPRRRLVLAAHALAAVAGHLTVPAPLHHPHALLLLAYSRHLASWPRAPLHLLLLFRSSLRLSVPPTRHTLPLAVSAAAAAAAASAGRHLPLALSLHGVAVTRNLLPFPHVSNALVSLYARSALPDSARRVFDGMPAPDVVSHNALVHGYVKAGRLGLAMGVFEGMPERDAVSWGTVVAGCAKAGRLGEAVRLFDRMRREGYRPDDVALAAVLSCCAQLGALDKGQEVHEYVRRTRPRPNVYLCTGIVDLYAKCGRVEVAREVFDACPEKNVFTWNALVVGLAMHGHGTVALDYFDRMLVEGFRPDGTTFLGVLIGCSHAGLVDTARRIIFREMQHKHGVPRELKHYGCMADLLGRAGLINEAMEMISSMPMEADTYVWGGILAGCRMHGNNVEFAEVAARRLLELNPDDGGVYSAMAGIYADAGRWEDVARVRRSMDERVGKRNVGLSSIAMELNCSKMVSRC</sequence>
<dbReference type="GO" id="GO:0009451">
    <property type="term" value="P:RNA modification"/>
    <property type="evidence" value="ECO:0007669"/>
    <property type="project" value="InterPro"/>
</dbReference>
<dbReference type="FunFam" id="1.25.40.10:FF:002301">
    <property type="entry name" value="OSJNBb0012E08.2 protein"/>
    <property type="match status" value="1"/>
</dbReference>
<reference evidence="4" key="1">
    <citation type="submission" date="2015-04" db="UniProtKB">
        <authorList>
            <consortium name="EnsemblPlants"/>
        </authorList>
    </citation>
    <scope>IDENTIFICATION</scope>
</reference>
<dbReference type="EnsemblPlants" id="OMERI04G09780.1">
    <property type="protein sequence ID" value="OMERI04G09780.1"/>
    <property type="gene ID" value="OMERI04G09780"/>
</dbReference>
<keyword evidence="1" id="KW-0677">Repeat</keyword>
<proteinExistence type="predicted"/>
<dbReference type="InterPro" id="IPR002885">
    <property type="entry name" value="PPR_rpt"/>
</dbReference>
<dbReference type="Gene3D" id="1.25.40.10">
    <property type="entry name" value="Tetratricopeptide repeat domain"/>
    <property type="match status" value="3"/>
</dbReference>
<dbReference type="STRING" id="40149.A0A0E0DDI2"/>
<dbReference type="SUPFAM" id="SSF48452">
    <property type="entry name" value="TPR-like"/>
    <property type="match status" value="1"/>
</dbReference>
<dbReference type="Pfam" id="PF20431">
    <property type="entry name" value="E_motif"/>
    <property type="match status" value="1"/>
</dbReference>
<protein>
    <recommendedName>
        <fullName evidence="6">Pentacotripeptide-repeat region of PRORP domain-containing protein</fullName>
    </recommendedName>
</protein>
<dbReference type="eggNOG" id="KOG4197">
    <property type="taxonomic scope" value="Eukaryota"/>
</dbReference>
<keyword evidence="2" id="KW-0809">Transit peptide</keyword>
<dbReference type="PANTHER" id="PTHR47926:SF436">
    <property type="entry name" value="PENTATRICOPEPTIDE REPEAT-CONTAINING PROTEIN ELI1, CHLOROPLASTIC-LIKE ISOFORM X2"/>
    <property type="match status" value="1"/>
</dbReference>
<dbReference type="Pfam" id="PF12854">
    <property type="entry name" value="PPR_1"/>
    <property type="match status" value="1"/>
</dbReference>
<keyword evidence="5" id="KW-1185">Reference proteome</keyword>
<organism evidence="4">
    <name type="scientific">Oryza meridionalis</name>
    <dbReference type="NCBI Taxonomy" id="40149"/>
    <lineage>
        <taxon>Eukaryota</taxon>
        <taxon>Viridiplantae</taxon>
        <taxon>Streptophyta</taxon>
        <taxon>Embryophyta</taxon>
        <taxon>Tracheophyta</taxon>
        <taxon>Spermatophyta</taxon>
        <taxon>Magnoliopsida</taxon>
        <taxon>Liliopsida</taxon>
        <taxon>Poales</taxon>
        <taxon>Poaceae</taxon>
        <taxon>BOP clade</taxon>
        <taxon>Oryzoideae</taxon>
        <taxon>Oryzeae</taxon>
        <taxon>Oryzinae</taxon>
        <taxon>Oryza</taxon>
    </lineage>
</organism>
<dbReference type="Pfam" id="PF01535">
    <property type="entry name" value="PPR"/>
    <property type="match status" value="3"/>
</dbReference>
<dbReference type="FunFam" id="1.25.40.10:FF:000231">
    <property type="entry name" value="Pentatricopeptide repeat-containing protein chloroplastic"/>
    <property type="match status" value="1"/>
</dbReference>
<evidence type="ECO:0000256" key="3">
    <source>
        <dbReference type="PROSITE-ProRule" id="PRU00708"/>
    </source>
</evidence>
<dbReference type="NCBIfam" id="TIGR00756">
    <property type="entry name" value="PPR"/>
    <property type="match status" value="3"/>
</dbReference>
<feature type="repeat" description="PPR" evidence="3">
    <location>
        <begin position="197"/>
        <end position="231"/>
    </location>
</feature>
<dbReference type="PROSITE" id="PS51375">
    <property type="entry name" value="PPR"/>
    <property type="match status" value="3"/>
</dbReference>
<evidence type="ECO:0000256" key="1">
    <source>
        <dbReference type="ARBA" id="ARBA00022737"/>
    </source>
</evidence>
<dbReference type="GO" id="GO:0003723">
    <property type="term" value="F:RNA binding"/>
    <property type="evidence" value="ECO:0007669"/>
    <property type="project" value="InterPro"/>
</dbReference>
<dbReference type="Pfam" id="PF13041">
    <property type="entry name" value="PPR_2"/>
    <property type="match status" value="1"/>
</dbReference>
<evidence type="ECO:0000313" key="5">
    <source>
        <dbReference type="Proteomes" id="UP000008021"/>
    </source>
</evidence>
<reference evidence="4" key="2">
    <citation type="submission" date="2018-05" db="EMBL/GenBank/DDBJ databases">
        <title>OmerRS3 (Oryza meridionalis Reference Sequence Version 3).</title>
        <authorList>
            <person name="Zhang J."/>
            <person name="Kudrna D."/>
            <person name="Lee S."/>
            <person name="Talag J."/>
            <person name="Welchert J."/>
            <person name="Wing R.A."/>
        </authorList>
    </citation>
    <scope>NUCLEOTIDE SEQUENCE [LARGE SCALE GENOMIC DNA]</scope>
    <source>
        <strain evidence="4">cv. OR44</strain>
    </source>
</reference>
<dbReference type="InterPro" id="IPR046960">
    <property type="entry name" value="PPR_At4g14850-like_plant"/>
</dbReference>
<dbReference type="InterPro" id="IPR046848">
    <property type="entry name" value="E_motif"/>
</dbReference>
<feature type="repeat" description="PPR" evidence="3">
    <location>
        <begin position="166"/>
        <end position="196"/>
    </location>
</feature>
<dbReference type="Proteomes" id="UP000008021">
    <property type="component" value="Chromosome 4"/>
</dbReference>
<name>A0A0E0DDI2_9ORYZ</name>
<dbReference type="InterPro" id="IPR011990">
    <property type="entry name" value="TPR-like_helical_dom_sf"/>
</dbReference>
<dbReference type="FunFam" id="1.25.40.10:FF:000735">
    <property type="entry name" value="Pentatricopeptide repeat-containing protein chloroplastic"/>
    <property type="match status" value="1"/>
</dbReference>
<dbReference type="PANTHER" id="PTHR47926">
    <property type="entry name" value="PENTATRICOPEPTIDE REPEAT-CONTAINING PROTEIN"/>
    <property type="match status" value="1"/>
</dbReference>
<evidence type="ECO:0000313" key="4">
    <source>
        <dbReference type="EnsemblPlants" id="OMERI04G09780.1"/>
    </source>
</evidence>
<dbReference type="Gramene" id="OMERI04G09780.1">
    <property type="protein sequence ID" value="OMERI04G09780.1"/>
    <property type="gene ID" value="OMERI04G09780"/>
</dbReference>
<dbReference type="HOGENOM" id="CLU_002706_0_6_1"/>
<evidence type="ECO:0000256" key="2">
    <source>
        <dbReference type="ARBA" id="ARBA00022946"/>
    </source>
</evidence>
<dbReference type="AlphaFoldDB" id="A0A0E0DDI2"/>
<accession>A0A0E0DDI2</accession>
<feature type="repeat" description="PPR" evidence="3">
    <location>
        <begin position="298"/>
        <end position="332"/>
    </location>
</feature>
<evidence type="ECO:0008006" key="6">
    <source>
        <dbReference type="Google" id="ProtNLM"/>
    </source>
</evidence>